<evidence type="ECO:0000313" key="10">
    <source>
        <dbReference type="EMBL" id="RXR23708.1"/>
    </source>
</evidence>
<dbReference type="GO" id="GO:0006741">
    <property type="term" value="P:NADP+ biosynthetic process"/>
    <property type="evidence" value="ECO:0007669"/>
    <property type="project" value="UniProtKB-UniRule"/>
</dbReference>
<dbReference type="InterPro" id="IPR017437">
    <property type="entry name" value="ATP-NAD_kinase_PpnK-typ_C"/>
</dbReference>
<feature type="binding site" evidence="9">
    <location>
        <position position="210"/>
    </location>
    <ligand>
        <name>NAD(+)</name>
        <dbReference type="ChEBI" id="CHEBI:57540"/>
    </ligand>
</feature>
<dbReference type="EMBL" id="SDJQ01000013">
    <property type="protein sequence ID" value="RXR33822.1"/>
    <property type="molecule type" value="Genomic_DNA"/>
</dbReference>
<dbReference type="PANTHER" id="PTHR20275">
    <property type="entry name" value="NAD KINASE"/>
    <property type="match status" value="1"/>
</dbReference>
<keyword evidence="1 9" id="KW-0963">Cytoplasm</keyword>
<gene>
    <name evidence="9" type="primary">nadK</name>
    <name evidence="10" type="ORF">EQW73_13840</name>
    <name evidence="11" type="ORF">EQW78_11060</name>
</gene>
<dbReference type="Gene3D" id="3.40.50.10330">
    <property type="entry name" value="Probable inorganic polyphosphate/atp-NAD kinase, domain 1"/>
    <property type="match status" value="1"/>
</dbReference>
<evidence type="ECO:0000256" key="6">
    <source>
        <dbReference type="ARBA" id="ARBA00022857"/>
    </source>
</evidence>
<feature type="binding site" evidence="9">
    <location>
        <begin position="70"/>
        <end position="71"/>
    </location>
    <ligand>
        <name>NAD(+)</name>
        <dbReference type="ChEBI" id="CHEBI:57540"/>
    </ligand>
</feature>
<keyword evidence="7 9" id="KW-0520">NAD</keyword>
<evidence type="ECO:0000313" key="13">
    <source>
        <dbReference type="Proteomes" id="UP000290517"/>
    </source>
</evidence>
<feature type="active site" description="Proton acceptor" evidence="9">
    <location>
        <position position="70"/>
    </location>
</feature>
<evidence type="ECO:0000313" key="12">
    <source>
        <dbReference type="Proteomes" id="UP000289805"/>
    </source>
</evidence>
<dbReference type="GO" id="GO:0005737">
    <property type="term" value="C:cytoplasm"/>
    <property type="evidence" value="ECO:0007669"/>
    <property type="project" value="UniProtKB-SubCell"/>
</dbReference>
<dbReference type="GO" id="GO:0019674">
    <property type="term" value="P:NAD+ metabolic process"/>
    <property type="evidence" value="ECO:0007669"/>
    <property type="project" value="InterPro"/>
</dbReference>
<keyword evidence="13" id="KW-1185">Reference proteome</keyword>
<protein>
    <recommendedName>
        <fullName evidence="9">NAD kinase</fullName>
        <ecNumber evidence="9">2.7.1.23</ecNumber>
    </recommendedName>
    <alternativeName>
        <fullName evidence="9">ATP-dependent NAD kinase</fullName>
    </alternativeName>
</protein>
<dbReference type="NCBIfam" id="NF002892">
    <property type="entry name" value="PRK03372.1"/>
    <property type="match status" value="1"/>
</dbReference>
<dbReference type="PANTHER" id="PTHR20275:SF0">
    <property type="entry name" value="NAD KINASE"/>
    <property type="match status" value="1"/>
</dbReference>
<comment type="cofactor">
    <cofactor evidence="9">
        <name>a divalent metal cation</name>
        <dbReference type="ChEBI" id="CHEBI:60240"/>
    </cofactor>
</comment>
<dbReference type="GO" id="GO:0046872">
    <property type="term" value="F:metal ion binding"/>
    <property type="evidence" value="ECO:0007669"/>
    <property type="project" value="UniProtKB-UniRule"/>
</dbReference>
<keyword evidence="2 9" id="KW-0808">Transferase</keyword>
<dbReference type="EMBL" id="SDJR01000009">
    <property type="protein sequence ID" value="RXR23708.1"/>
    <property type="molecule type" value="Genomic_DNA"/>
</dbReference>
<dbReference type="Proteomes" id="UP000290517">
    <property type="component" value="Unassembled WGS sequence"/>
</dbReference>
<dbReference type="GO" id="GO:0003951">
    <property type="term" value="F:NAD+ kinase activity"/>
    <property type="evidence" value="ECO:0007669"/>
    <property type="project" value="UniProtKB-UniRule"/>
</dbReference>
<feature type="binding site" evidence="9">
    <location>
        <begin position="145"/>
        <end position="146"/>
    </location>
    <ligand>
        <name>NAD(+)</name>
        <dbReference type="ChEBI" id="CHEBI:57540"/>
    </ligand>
</feature>
<evidence type="ECO:0000256" key="8">
    <source>
        <dbReference type="ARBA" id="ARBA00047925"/>
    </source>
</evidence>
<evidence type="ECO:0000256" key="9">
    <source>
        <dbReference type="HAMAP-Rule" id="MF_00361"/>
    </source>
</evidence>
<comment type="caution">
    <text evidence="11">The sequence shown here is derived from an EMBL/GenBank/DDBJ whole genome shotgun (WGS) entry which is preliminary data.</text>
</comment>
<sequence>MTRRVLIVTHGGRPEAVVALHEAVKELQDAGFEVGLHDDDLAETFGDHMAQLRTREGVAESEVVMVLGGDGTILRAAELTHGTGVPLLGVNLGHVGFLAEAEREGLPAAVQRLAARDYVVEERGVLEVRVTLPGEDEPRIGWALNEATVEKASRERMIEVAIGVDGRPLSSFGCDGVVMSTATGSTAHAFSAGGPVVWPDVDAMLLVPLAAHALFARPLVVGPTSTFALELLQRSGPAVLTCDGRRRIDLPAGARVEVSRGASPIRLARLSTAPFTDRLVSKFSLPVVGWRGRVAEDAADAVRVARKAAADAVDAARLGGPRPTVPDPKED</sequence>
<keyword evidence="4 9" id="KW-0418">Kinase</keyword>
<dbReference type="Gene3D" id="2.60.200.30">
    <property type="entry name" value="Probable inorganic polyphosphate/atp-NAD kinase, domain 2"/>
    <property type="match status" value="1"/>
</dbReference>
<dbReference type="Pfam" id="PF20143">
    <property type="entry name" value="NAD_kinase_C"/>
    <property type="match status" value="1"/>
</dbReference>
<feature type="binding site" evidence="9">
    <location>
        <begin position="186"/>
        <end position="191"/>
    </location>
    <ligand>
        <name>NAD(+)</name>
        <dbReference type="ChEBI" id="CHEBI:57540"/>
    </ligand>
</feature>
<dbReference type="RefSeq" id="WP_051703127.1">
    <property type="nucleotide sequence ID" value="NZ_JOFV01000013.1"/>
</dbReference>
<proteinExistence type="inferred from homology"/>
<keyword evidence="5 9" id="KW-0067">ATP-binding</keyword>
<evidence type="ECO:0000256" key="4">
    <source>
        <dbReference type="ARBA" id="ARBA00022777"/>
    </source>
</evidence>
<evidence type="ECO:0000256" key="7">
    <source>
        <dbReference type="ARBA" id="ARBA00023027"/>
    </source>
</evidence>
<organism evidence="11 12">
    <name type="scientific">Oerskovia turbata</name>
    <dbReference type="NCBI Taxonomy" id="1713"/>
    <lineage>
        <taxon>Bacteria</taxon>
        <taxon>Bacillati</taxon>
        <taxon>Actinomycetota</taxon>
        <taxon>Actinomycetes</taxon>
        <taxon>Micrococcales</taxon>
        <taxon>Cellulomonadaceae</taxon>
        <taxon>Oerskovia</taxon>
    </lineage>
</organism>
<dbReference type="InterPro" id="IPR016064">
    <property type="entry name" value="NAD/diacylglycerol_kinase_sf"/>
</dbReference>
<feature type="binding site" evidence="9">
    <location>
        <position position="75"/>
    </location>
    <ligand>
        <name>NAD(+)</name>
        <dbReference type="ChEBI" id="CHEBI:57540"/>
    </ligand>
</feature>
<feature type="binding site" evidence="9">
    <location>
        <position position="175"/>
    </location>
    <ligand>
        <name>NAD(+)</name>
        <dbReference type="ChEBI" id="CHEBI:57540"/>
    </ligand>
</feature>
<keyword evidence="6 9" id="KW-0521">NADP</keyword>
<keyword evidence="3 9" id="KW-0547">Nucleotide-binding</keyword>
<comment type="catalytic activity">
    <reaction evidence="8 9">
        <text>NAD(+) + ATP = ADP + NADP(+) + H(+)</text>
        <dbReference type="Rhea" id="RHEA:18629"/>
        <dbReference type="ChEBI" id="CHEBI:15378"/>
        <dbReference type="ChEBI" id="CHEBI:30616"/>
        <dbReference type="ChEBI" id="CHEBI:57540"/>
        <dbReference type="ChEBI" id="CHEBI:58349"/>
        <dbReference type="ChEBI" id="CHEBI:456216"/>
        <dbReference type="EC" id="2.7.1.23"/>
    </reaction>
</comment>
<dbReference type="InterPro" id="IPR002504">
    <property type="entry name" value="NADK"/>
</dbReference>
<evidence type="ECO:0000313" key="11">
    <source>
        <dbReference type="EMBL" id="RXR33822.1"/>
    </source>
</evidence>
<dbReference type="OrthoDB" id="9774737at2"/>
<dbReference type="GO" id="GO:0051287">
    <property type="term" value="F:NAD binding"/>
    <property type="evidence" value="ECO:0007669"/>
    <property type="project" value="UniProtKB-ARBA"/>
</dbReference>
<reference evidence="12 13" key="1">
    <citation type="submission" date="2019-01" db="EMBL/GenBank/DDBJ databases">
        <title>Oerskovia turbata Genome sequencing and assembly.</title>
        <authorList>
            <person name="Dou T."/>
        </authorList>
    </citation>
    <scope>NUCLEOTIDE SEQUENCE [LARGE SCALE GENOMIC DNA]</scope>
    <source>
        <strain evidence="11 12">JCM12123</strain>
        <strain evidence="10 13">JCM3160</strain>
    </source>
</reference>
<comment type="similarity">
    <text evidence="9">Belongs to the NAD kinase family.</text>
</comment>
<dbReference type="Pfam" id="PF01513">
    <property type="entry name" value="NAD_kinase"/>
    <property type="match status" value="1"/>
</dbReference>
<accession>A0A4Q1KUM2</accession>
<comment type="caution">
    <text evidence="9">Lacks conserved residue(s) required for the propagation of feature annotation.</text>
</comment>
<evidence type="ECO:0000256" key="3">
    <source>
        <dbReference type="ARBA" id="ARBA00022741"/>
    </source>
</evidence>
<dbReference type="AlphaFoldDB" id="A0A4Q1KUM2"/>
<evidence type="ECO:0000256" key="2">
    <source>
        <dbReference type="ARBA" id="ARBA00022679"/>
    </source>
</evidence>
<evidence type="ECO:0000256" key="5">
    <source>
        <dbReference type="ARBA" id="ARBA00022840"/>
    </source>
</evidence>
<dbReference type="FunFam" id="2.60.200.30:FF:000007">
    <property type="entry name" value="NAD kinase"/>
    <property type="match status" value="1"/>
</dbReference>
<dbReference type="SUPFAM" id="SSF111331">
    <property type="entry name" value="NAD kinase/diacylglycerol kinase-like"/>
    <property type="match status" value="1"/>
</dbReference>
<dbReference type="InterPro" id="IPR017438">
    <property type="entry name" value="ATP-NAD_kinase_N"/>
</dbReference>
<comment type="subcellular location">
    <subcellularLocation>
        <location evidence="9">Cytoplasm</location>
    </subcellularLocation>
</comment>
<evidence type="ECO:0000256" key="1">
    <source>
        <dbReference type="ARBA" id="ARBA00022490"/>
    </source>
</evidence>
<name>A0A4Q1KUM2_9CELL</name>
<dbReference type="Proteomes" id="UP000289805">
    <property type="component" value="Unassembled WGS sequence"/>
</dbReference>
<comment type="function">
    <text evidence="9">Involved in the regulation of the intracellular balance of NAD and NADP, and is a key enzyme in the biosynthesis of NADP. Catalyzes specifically the phosphorylation on 2'-hydroxyl of the adenosine moiety of NAD to yield NADP.</text>
</comment>
<feature type="binding site" evidence="9">
    <location>
        <position position="156"/>
    </location>
    <ligand>
        <name>NAD(+)</name>
        <dbReference type="ChEBI" id="CHEBI:57540"/>
    </ligand>
</feature>
<dbReference type="STRING" id="1713.GCA_000718325_02714"/>
<dbReference type="HAMAP" id="MF_00361">
    <property type="entry name" value="NAD_kinase"/>
    <property type="match status" value="1"/>
</dbReference>
<dbReference type="GO" id="GO:0005524">
    <property type="term" value="F:ATP binding"/>
    <property type="evidence" value="ECO:0007669"/>
    <property type="project" value="UniProtKB-KW"/>
</dbReference>
<dbReference type="EC" id="2.7.1.23" evidence="9"/>